<dbReference type="InterPro" id="IPR032466">
    <property type="entry name" value="Metal_Hydrolase"/>
</dbReference>
<evidence type="ECO:0000256" key="6">
    <source>
        <dbReference type="PIRSR" id="PIRSR038994-2"/>
    </source>
</evidence>
<dbReference type="GO" id="GO:0046872">
    <property type="term" value="F:metal ion binding"/>
    <property type="evidence" value="ECO:0007669"/>
    <property type="project" value="UniProtKB-KW"/>
</dbReference>
<dbReference type="AlphaFoldDB" id="E8V341"/>
<evidence type="ECO:0000313" key="9">
    <source>
        <dbReference type="EMBL" id="ADV81316.1"/>
    </source>
</evidence>
<feature type="binding site" evidence="6">
    <location>
        <position position="256"/>
    </location>
    <ligand>
        <name>substrate</name>
    </ligand>
</feature>
<dbReference type="EC" id="3.5.1.25" evidence="9"/>
<feature type="domain" description="Amidohydrolase-related" evidence="8">
    <location>
        <begin position="51"/>
        <end position="387"/>
    </location>
</feature>
<evidence type="ECO:0000256" key="1">
    <source>
        <dbReference type="ARBA" id="ARBA00010716"/>
    </source>
</evidence>
<feature type="binding site" evidence="7">
    <location>
        <position position="132"/>
    </location>
    <ligand>
        <name>Zn(2+)</name>
        <dbReference type="ChEBI" id="CHEBI:29105"/>
    </ligand>
</feature>
<sequence length="396" mass="41900">MLKDSIGSGRNMGEISISGRDPFTGNGITVTAEDGFITAITETEYDGKTYLSAGLVDLQVNGYRGFDLNSADLTVATVSSLTRELLATGVTTFAPTLITASEPELLRGLATIAEARRSDATAFACIPFVHVEGPHISPLDGYRGAHPLEDVRPPSIAEFDRWQAACDGLVGLVTLSPHFPRSDEYISALTERGVHVSIGHTHATSSQIRAAVDAGARLSTHLGNGVALQLDRHLNPMWPQLADERLTASFIADGHHLPAEVLQAMLHAKGLHRSILVSDAVALAGMPPGRYDTPVGGQVELSADGRLSMAGARTLAGAAVPLIFCIGEAVRLTRLPLGSILPLATANPGAFAGGRGRLLPGARADLFTFQWDAQRSVLQIEQVWLAGQPERSPTSK</sequence>
<feature type="binding site" evidence="6">
    <location>
        <position position="232"/>
    </location>
    <ligand>
        <name>substrate</name>
    </ligand>
</feature>
<gene>
    <name evidence="9" type="ordered locus">AciPR4_0481</name>
</gene>
<name>E8V341_TERSS</name>
<keyword evidence="2 7" id="KW-0479">Metal-binding</keyword>
<feature type="active site" description="Proton donor/acceptor" evidence="5">
    <location>
        <position position="279"/>
    </location>
</feature>
<keyword evidence="10" id="KW-1185">Reference proteome</keyword>
<dbReference type="InterPro" id="IPR006680">
    <property type="entry name" value="Amidohydro-rel"/>
</dbReference>
<evidence type="ECO:0000259" key="8">
    <source>
        <dbReference type="Pfam" id="PF01979"/>
    </source>
</evidence>
<dbReference type="EMBL" id="CP002467">
    <property type="protein sequence ID" value="ADV81316.1"/>
    <property type="molecule type" value="Genomic_DNA"/>
</dbReference>
<evidence type="ECO:0000256" key="5">
    <source>
        <dbReference type="PIRSR" id="PIRSR038994-1"/>
    </source>
</evidence>
<dbReference type="PANTHER" id="PTHR11113">
    <property type="entry name" value="N-ACETYLGLUCOSAMINE-6-PHOSPHATE DEACETYLASE"/>
    <property type="match status" value="1"/>
</dbReference>
<feature type="binding site" evidence="7">
    <location>
        <position position="221"/>
    </location>
    <ligand>
        <name>Zn(2+)</name>
        <dbReference type="ChEBI" id="CHEBI:29105"/>
    </ligand>
</feature>
<organism evidence="9 10">
    <name type="scientific">Terriglobus saanensis (strain ATCC BAA-1853 / DSM 23119 / SP1PR4)</name>
    <dbReference type="NCBI Taxonomy" id="401053"/>
    <lineage>
        <taxon>Bacteria</taxon>
        <taxon>Pseudomonadati</taxon>
        <taxon>Acidobacteriota</taxon>
        <taxon>Terriglobia</taxon>
        <taxon>Terriglobales</taxon>
        <taxon>Acidobacteriaceae</taxon>
        <taxon>Terriglobus</taxon>
    </lineage>
</organism>
<dbReference type="SUPFAM" id="SSF51556">
    <property type="entry name" value="Metallo-dependent hydrolases"/>
    <property type="match status" value="1"/>
</dbReference>
<evidence type="ECO:0000256" key="4">
    <source>
        <dbReference type="PIRNR" id="PIRNR038994"/>
    </source>
</evidence>
<dbReference type="PANTHER" id="PTHR11113:SF14">
    <property type="entry name" value="N-ACETYLGLUCOSAMINE-6-PHOSPHATE DEACETYLASE"/>
    <property type="match status" value="1"/>
</dbReference>
<evidence type="ECO:0000313" key="10">
    <source>
        <dbReference type="Proteomes" id="UP000006844"/>
    </source>
</evidence>
<evidence type="ECO:0000256" key="7">
    <source>
        <dbReference type="PIRSR" id="PIRSR038994-3"/>
    </source>
</evidence>
<feature type="binding site" evidence="6">
    <location>
        <begin position="224"/>
        <end position="225"/>
    </location>
    <ligand>
        <name>substrate</name>
    </ligand>
</feature>
<reference evidence="9 10" key="1">
    <citation type="journal article" date="2012" name="Stand. Genomic Sci.">
        <title>Complete genome sequence of Terriglobus saanensis type strain SP1PR4(T), an Acidobacteria from tundra soil.</title>
        <authorList>
            <person name="Rawat S.R."/>
            <person name="Mannisto M.K."/>
            <person name="Starovoytov V."/>
            <person name="Goodwin L."/>
            <person name="Nolan M."/>
            <person name="Hauser L."/>
            <person name="Land M."/>
            <person name="Davenport K.W."/>
            <person name="Woyke T."/>
            <person name="Haggblom M.M."/>
        </authorList>
    </citation>
    <scope>NUCLEOTIDE SEQUENCE</scope>
    <source>
        <strain evidence="10">ATCC BAA-1853 / DSM 23119 / SP1PR4</strain>
    </source>
</reference>
<dbReference type="Proteomes" id="UP000006844">
    <property type="component" value="Chromosome"/>
</dbReference>
<dbReference type="GO" id="GO:0008448">
    <property type="term" value="F:N-acetylglucosamine-6-phosphate deacetylase activity"/>
    <property type="evidence" value="ECO:0007669"/>
    <property type="project" value="UniProtKB-EC"/>
</dbReference>
<dbReference type="HOGENOM" id="CLU_032482_2_0_0"/>
<feature type="binding site" evidence="6">
    <location>
        <begin position="315"/>
        <end position="317"/>
    </location>
    <ligand>
        <name>substrate</name>
    </ligand>
</feature>
<dbReference type="eggNOG" id="COG1820">
    <property type="taxonomic scope" value="Bacteria"/>
</dbReference>
<dbReference type="KEGG" id="tsa:AciPR4_0481"/>
<keyword evidence="3 4" id="KW-0378">Hydrolase</keyword>
<evidence type="ECO:0000256" key="3">
    <source>
        <dbReference type="ARBA" id="ARBA00022801"/>
    </source>
</evidence>
<dbReference type="GO" id="GO:0006046">
    <property type="term" value="P:N-acetylglucosamine catabolic process"/>
    <property type="evidence" value="ECO:0007669"/>
    <property type="project" value="TreeGrafter"/>
</dbReference>
<feature type="binding site" evidence="7">
    <location>
        <position position="200"/>
    </location>
    <ligand>
        <name>Zn(2+)</name>
        <dbReference type="ChEBI" id="CHEBI:29105"/>
    </ligand>
</feature>
<feature type="binding site" evidence="6">
    <location>
        <position position="145"/>
    </location>
    <ligand>
        <name>substrate</name>
    </ligand>
</feature>
<comment type="cofactor">
    <cofactor evidence="7">
        <name>a divalent metal cation</name>
        <dbReference type="ChEBI" id="CHEBI:60240"/>
    </cofactor>
    <text evidence="7">Binds 1 divalent metal cation per subunit.</text>
</comment>
<dbReference type="RefSeq" id="WP_013567049.1">
    <property type="nucleotide sequence ID" value="NC_014963.1"/>
</dbReference>
<dbReference type="Gene3D" id="3.20.20.140">
    <property type="entry name" value="Metal-dependent hydrolases"/>
    <property type="match status" value="1"/>
</dbReference>
<keyword evidence="4" id="KW-0119">Carbohydrate metabolism</keyword>
<dbReference type="Pfam" id="PF01979">
    <property type="entry name" value="Amidohydro_1"/>
    <property type="match status" value="1"/>
</dbReference>
<dbReference type="InterPro" id="IPR003764">
    <property type="entry name" value="GlcNAc_6-P_deAcase"/>
</dbReference>
<protein>
    <submittedName>
        <fullName evidence="9">N-acetylglucosamine-6-phosphate deacetylase</fullName>
        <ecNumber evidence="9">3.5.1.25</ecNumber>
    </submittedName>
</protein>
<evidence type="ECO:0000256" key="2">
    <source>
        <dbReference type="ARBA" id="ARBA00022723"/>
    </source>
</evidence>
<comment type="similarity">
    <text evidence="1 4">Belongs to the metallo-dependent hydrolases superfamily. NagA family.</text>
</comment>
<dbReference type="PIRSF" id="PIRSF038994">
    <property type="entry name" value="NagA"/>
    <property type="match status" value="1"/>
</dbReference>
<accession>E8V341</accession>
<dbReference type="STRING" id="401053.AciPR4_0481"/>
<proteinExistence type="inferred from homology"/>